<comment type="caution">
    <text evidence="1">The sequence shown here is derived from an EMBL/GenBank/DDBJ whole genome shotgun (WGS) entry which is preliminary data.</text>
</comment>
<keyword evidence="2" id="KW-1185">Reference proteome</keyword>
<protein>
    <submittedName>
        <fullName evidence="1">ABC transporter ATP-binding protein NatA</fullName>
    </submittedName>
</protein>
<sequence length="118" mass="12942">MAVTINNGFKHFGKGEIVLKGIDLNASIGEIYGLLGASGSFFNLPLEKRLCSNASLACMSSILAALRCFKNRIPVILIAFEAALLDTLTIAETLKYFGIIYAMRTHEIKLNWIDGLDF</sequence>
<accession>A0A226F1T0</accession>
<dbReference type="GO" id="GO:0005524">
    <property type="term" value="F:ATP binding"/>
    <property type="evidence" value="ECO:0007669"/>
    <property type="project" value="UniProtKB-KW"/>
</dbReference>
<dbReference type="Proteomes" id="UP000198287">
    <property type="component" value="Unassembled WGS sequence"/>
</dbReference>
<reference evidence="1 2" key="1">
    <citation type="submission" date="2015-12" db="EMBL/GenBank/DDBJ databases">
        <title>The genome of Folsomia candida.</title>
        <authorList>
            <person name="Faddeeva A."/>
            <person name="Derks M.F."/>
            <person name="Anvar Y."/>
            <person name="Smit S."/>
            <person name="Van Straalen N."/>
            <person name="Roelofs D."/>
        </authorList>
    </citation>
    <scope>NUCLEOTIDE SEQUENCE [LARGE SCALE GENOMIC DNA]</scope>
    <source>
        <strain evidence="1 2">VU population</strain>
        <tissue evidence="1">Whole body</tissue>
    </source>
</reference>
<dbReference type="EMBL" id="LNIX01000001">
    <property type="protein sequence ID" value="OXA63732.1"/>
    <property type="molecule type" value="Genomic_DNA"/>
</dbReference>
<keyword evidence="1" id="KW-0067">ATP-binding</keyword>
<evidence type="ECO:0000313" key="1">
    <source>
        <dbReference type="EMBL" id="OXA63732.1"/>
    </source>
</evidence>
<keyword evidence="1" id="KW-0547">Nucleotide-binding</keyword>
<proteinExistence type="predicted"/>
<evidence type="ECO:0000313" key="2">
    <source>
        <dbReference type="Proteomes" id="UP000198287"/>
    </source>
</evidence>
<gene>
    <name evidence="1" type="ORF">Fcan01_00048</name>
</gene>
<dbReference type="AlphaFoldDB" id="A0A226F1T0"/>
<name>A0A226F1T0_FOLCA</name>
<organism evidence="1 2">
    <name type="scientific">Folsomia candida</name>
    <name type="common">Springtail</name>
    <dbReference type="NCBI Taxonomy" id="158441"/>
    <lineage>
        <taxon>Eukaryota</taxon>
        <taxon>Metazoa</taxon>
        <taxon>Ecdysozoa</taxon>
        <taxon>Arthropoda</taxon>
        <taxon>Hexapoda</taxon>
        <taxon>Collembola</taxon>
        <taxon>Entomobryomorpha</taxon>
        <taxon>Isotomoidea</taxon>
        <taxon>Isotomidae</taxon>
        <taxon>Proisotominae</taxon>
        <taxon>Folsomia</taxon>
    </lineage>
</organism>